<feature type="region of interest" description="Disordered" evidence="1">
    <location>
        <begin position="176"/>
        <end position="198"/>
    </location>
</feature>
<evidence type="ECO:0000259" key="2">
    <source>
        <dbReference type="PROSITE" id="PS50132"/>
    </source>
</evidence>
<evidence type="ECO:0000256" key="1">
    <source>
        <dbReference type="SAM" id="MobiDB-lite"/>
    </source>
</evidence>
<name>D3BLJ7_HETP5</name>
<feature type="domain" description="RGS" evidence="2">
    <location>
        <begin position="70"/>
        <end position="109"/>
    </location>
</feature>
<feature type="compositionally biased region" description="Low complexity" evidence="1">
    <location>
        <begin position="29"/>
        <end position="45"/>
    </location>
</feature>
<keyword evidence="4" id="KW-1185">Reference proteome</keyword>
<evidence type="ECO:0000313" key="4">
    <source>
        <dbReference type="Proteomes" id="UP000001396"/>
    </source>
</evidence>
<comment type="caution">
    <text evidence="3">The sequence shown here is derived from an EMBL/GenBank/DDBJ whole genome shotgun (WGS) entry which is preliminary data.</text>
</comment>
<dbReference type="InterPro" id="IPR044926">
    <property type="entry name" value="RGS_subdomain_2"/>
</dbReference>
<gene>
    <name evidence="3" type="ORF">PPL_12050</name>
</gene>
<reference evidence="3 4" key="1">
    <citation type="journal article" date="2011" name="Genome Res.">
        <title>Phylogeny-wide analysis of social amoeba genomes highlights ancient origins for complex intercellular communication.</title>
        <authorList>
            <person name="Heidel A.J."/>
            <person name="Lawal H.M."/>
            <person name="Felder M."/>
            <person name="Schilde C."/>
            <person name="Helps N.R."/>
            <person name="Tunggal B."/>
            <person name="Rivero F."/>
            <person name="John U."/>
            <person name="Schleicher M."/>
            <person name="Eichinger L."/>
            <person name="Platzer M."/>
            <person name="Noegel A.A."/>
            <person name="Schaap P."/>
            <person name="Gloeckner G."/>
        </authorList>
    </citation>
    <scope>NUCLEOTIDE SEQUENCE [LARGE SCALE GENOMIC DNA]</scope>
    <source>
        <strain evidence="4">ATCC 26659 / Pp 5 / PN500</strain>
    </source>
</reference>
<dbReference type="InterPro" id="IPR016137">
    <property type="entry name" value="RGS"/>
</dbReference>
<dbReference type="Proteomes" id="UP000001396">
    <property type="component" value="Unassembled WGS sequence"/>
</dbReference>
<feature type="compositionally biased region" description="Basic residues" evidence="1">
    <location>
        <begin position="266"/>
        <end position="280"/>
    </location>
</feature>
<dbReference type="RefSeq" id="XP_020429576.1">
    <property type="nucleotide sequence ID" value="XM_020582795.1"/>
</dbReference>
<feature type="compositionally biased region" description="Low complexity" evidence="1">
    <location>
        <begin position="143"/>
        <end position="164"/>
    </location>
</feature>
<evidence type="ECO:0000313" key="3">
    <source>
        <dbReference type="EMBL" id="EFA77448.1"/>
    </source>
</evidence>
<organism evidence="3 4">
    <name type="scientific">Heterostelium pallidum (strain ATCC 26659 / Pp 5 / PN500)</name>
    <name type="common">Cellular slime mold</name>
    <name type="synonym">Polysphondylium pallidum</name>
    <dbReference type="NCBI Taxonomy" id="670386"/>
    <lineage>
        <taxon>Eukaryota</taxon>
        <taxon>Amoebozoa</taxon>
        <taxon>Evosea</taxon>
        <taxon>Eumycetozoa</taxon>
        <taxon>Dictyostelia</taxon>
        <taxon>Acytosteliales</taxon>
        <taxon>Acytosteliaceae</taxon>
        <taxon>Heterostelium</taxon>
    </lineage>
</organism>
<dbReference type="EMBL" id="ADBJ01000042">
    <property type="protein sequence ID" value="EFA77448.1"/>
    <property type="molecule type" value="Genomic_DNA"/>
</dbReference>
<feature type="compositionally biased region" description="Polar residues" evidence="1">
    <location>
        <begin position="176"/>
        <end position="188"/>
    </location>
</feature>
<feature type="region of interest" description="Disordered" evidence="1">
    <location>
        <begin position="116"/>
        <end position="164"/>
    </location>
</feature>
<dbReference type="SUPFAM" id="SSF48097">
    <property type="entry name" value="Regulator of G-protein signaling, RGS"/>
    <property type="match status" value="1"/>
</dbReference>
<feature type="region of interest" description="Disordered" evidence="1">
    <location>
        <begin position="231"/>
        <end position="280"/>
    </location>
</feature>
<dbReference type="GeneID" id="31367517"/>
<dbReference type="InterPro" id="IPR036305">
    <property type="entry name" value="RGS_sf"/>
</dbReference>
<feature type="compositionally biased region" description="Low complexity" evidence="1">
    <location>
        <begin position="232"/>
        <end position="265"/>
    </location>
</feature>
<dbReference type="AlphaFoldDB" id="D3BLJ7"/>
<feature type="region of interest" description="Disordered" evidence="1">
    <location>
        <begin position="1"/>
        <end position="51"/>
    </location>
</feature>
<dbReference type="PROSITE" id="PS50132">
    <property type="entry name" value="RGS"/>
    <property type="match status" value="1"/>
</dbReference>
<dbReference type="Gene3D" id="1.10.167.10">
    <property type="entry name" value="Regulator of G-protein Signalling 4, domain 2"/>
    <property type="match status" value="1"/>
</dbReference>
<dbReference type="InParanoid" id="D3BLJ7"/>
<protein>
    <recommendedName>
        <fullName evidence="2">RGS domain-containing protein</fullName>
    </recommendedName>
</protein>
<sequence>MALRSKRSSSNGSDVAVDKKMKMKKIKNQKQQQQQDEEQPSSQQQRNNRTNDIISKLVIDSTVTLDTLKSLSTVLMNECTRKIFYEFTEREFSSNHVSFFFEARTFRDTFIVAQSNSSTPEAQQQSDRMEVAEVSSSRRHSSHGSINNDSPSSSSPSDQQLQLQLPMSVEVAVATTRSGSVAESSISDGANKVSRESSTLDLEGMTVSMAEQKNLEHATKLFENLQKHCTESHNTNTISTSTSSDSLPTSQAPSPNLSSTESSSNKKQKSKKRRSFSCFS</sequence>
<accession>D3BLJ7</accession>
<feature type="compositionally biased region" description="Polar residues" evidence="1">
    <location>
        <begin position="116"/>
        <end position="126"/>
    </location>
</feature>
<proteinExistence type="predicted"/>